<dbReference type="PROSITE" id="PS50215">
    <property type="entry name" value="ADAM_MEPRO"/>
    <property type="match status" value="1"/>
</dbReference>
<dbReference type="PROSITE" id="PS50026">
    <property type="entry name" value="EGF_3"/>
    <property type="match status" value="1"/>
</dbReference>
<feature type="binding site" evidence="12">
    <location>
        <position position="327"/>
    </location>
    <ligand>
        <name>Zn(2+)</name>
        <dbReference type="ChEBI" id="CHEBI:29105"/>
        <note>catalytic</note>
    </ligand>
</feature>
<dbReference type="InterPro" id="IPR001590">
    <property type="entry name" value="Peptidase_M12B"/>
</dbReference>
<evidence type="ECO:0000256" key="6">
    <source>
        <dbReference type="ARBA" id="ARBA00022989"/>
    </source>
</evidence>
<keyword evidence="4" id="KW-0800">Toxin</keyword>
<feature type="signal peptide" evidence="15">
    <location>
        <begin position="1"/>
        <end position="18"/>
    </location>
</feature>
<dbReference type="SUPFAM" id="SSF57552">
    <property type="entry name" value="Blood coagulation inhibitor (disintegrin)"/>
    <property type="match status" value="1"/>
</dbReference>
<dbReference type="PRINTS" id="PR00289">
    <property type="entry name" value="DISINTEGRIN"/>
</dbReference>
<keyword evidence="11" id="KW-0245">EGF-like domain</keyword>
<dbReference type="PROSITE" id="PS50214">
    <property type="entry name" value="DISINTEGRIN_2"/>
    <property type="match status" value="1"/>
</dbReference>
<evidence type="ECO:0000259" key="17">
    <source>
        <dbReference type="PROSITE" id="PS50214"/>
    </source>
</evidence>
<dbReference type="Pfam" id="PF00200">
    <property type="entry name" value="Disintegrin"/>
    <property type="match status" value="1"/>
</dbReference>
<organism evidence="19 20">
    <name type="scientific">Pantherophis guttatus</name>
    <name type="common">Corn snake</name>
    <name type="synonym">Elaphe guttata</name>
    <dbReference type="NCBI Taxonomy" id="94885"/>
    <lineage>
        <taxon>Eukaryota</taxon>
        <taxon>Metazoa</taxon>
        <taxon>Chordata</taxon>
        <taxon>Craniata</taxon>
        <taxon>Vertebrata</taxon>
        <taxon>Euteleostomi</taxon>
        <taxon>Lepidosauria</taxon>
        <taxon>Squamata</taxon>
        <taxon>Bifurcata</taxon>
        <taxon>Unidentata</taxon>
        <taxon>Episquamata</taxon>
        <taxon>Toxicofera</taxon>
        <taxon>Serpentes</taxon>
        <taxon>Colubroidea</taxon>
        <taxon>Colubridae</taxon>
        <taxon>Colubrinae</taxon>
        <taxon>Pantherophis</taxon>
    </lineage>
</organism>
<dbReference type="PROSITE" id="PS00427">
    <property type="entry name" value="DISINTEGRIN_1"/>
    <property type="match status" value="1"/>
</dbReference>
<dbReference type="Proteomes" id="UP001652622">
    <property type="component" value="Unplaced"/>
</dbReference>
<dbReference type="PANTHER" id="PTHR11905:SF120">
    <property type="entry name" value="DISINTEGRIN AND METALLOPROTEINASE DOMAIN-CONTAINING PROTEIN 1A"/>
    <property type="match status" value="1"/>
</dbReference>
<evidence type="ECO:0000313" key="20">
    <source>
        <dbReference type="RefSeq" id="XP_060538695.1"/>
    </source>
</evidence>
<feature type="disulfide bond" evidence="11">
    <location>
        <begin position="645"/>
        <end position="654"/>
    </location>
</feature>
<dbReference type="Pfam" id="PF01421">
    <property type="entry name" value="Reprolysin"/>
    <property type="match status" value="1"/>
</dbReference>
<dbReference type="PANTHER" id="PTHR11905">
    <property type="entry name" value="ADAM A DISINTEGRIN AND METALLOPROTEASE DOMAIN"/>
    <property type="match status" value="1"/>
</dbReference>
<keyword evidence="19" id="KW-1185">Reference proteome</keyword>
<evidence type="ECO:0000256" key="10">
    <source>
        <dbReference type="PROSITE-ProRule" id="PRU00068"/>
    </source>
</evidence>
<dbReference type="InterPro" id="IPR001762">
    <property type="entry name" value="Disintegrin_dom"/>
</dbReference>
<dbReference type="SUPFAM" id="SSF55486">
    <property type="entry name" value="Metalloproteases ('zincins'), catalytic domain"/>
    <property type="match status" value="1"/>
</dbReference>
<name>A0ABM3YRE0_PANGU</name>
<keyword evidence="9" id="KW-1199">Hemostasis impairing toxin</keyword>
<keyword evidence="7 14" id="KW-0472">Membrane</keyword>
<evidence type="ECO:0000256" key="15">
    <source>
        <dbReference type="SAM" id="SignalP"/>
    </source>
</evidence>
<dbReference type="SMART" id="SM00608">
    <property type="entry name" value="ACR"/>
    <property type="match status" value="1"/>
</dbReference>
<dbReference type="Pfam" id="PF01562">
    <property type="entry name" value="Pep_M12B_propep"/>
    <property type="match status" value="1"/>
</dbReference>
<feature type="domain" description="Peptidase M12B" evidence="18">
    <location>
        <begin position="188"/>
        <end position="391"/>
    </location>
</feature>
<keyword evidence="8 11" id="KW-1015">Disulfide bond</keyword>
<dbReference type="InterPro" id="IPR018358">
    <property type="entry name" value="Disintegrin_CS"/>
</dbReference>
<dbReference type="InterPro" id="IPR006586">
    <property type="entry name" value="ADAM_Cys-rich"/>
</dbReference>
<evidence type="ECO:0000259" key="16">
    <source>
        <dbReference type="PROSITE" id="PS50026"/>
    </source>
</evidence>
<evidence type="ECO:0000256" key="5">
    <source>
        <dbReference type="ARBA" id="ARBA00022692"/>
    </source>
</evidence>
<dbReference type="InterPro" id="IPR024079">
    <property type="entry name" value="MetalloPept_cat_dom_sf"/>
</dbReference>
<feature type="transmembrane region" description="Helical" evidence="14">
    <location>
        <begin position="678"/>
        <end position="697"/>
    </location>
</feature>
<dbReference type="InterPro" id="IPR034027">
    <property type="entry name" value="Reprolysin_adamalysin"/>
</dbReference>
<evidence type="ECO:0000256" key="1">
    <source>
        <dbReference type="ARBA" id="ARBA00004479"/>
    </source>
</evidence>
<evidence type="ECO:0000256" key="8">
    <source>
        <dbReference type="ARBA" id="ARBA00023157"/>
    </source>
</evidence>
<comment type="subcellular location">
    <subcellularLocation>
        <location evidence="1">Membrane</location>
        <topology evidence="1">Single-pass type I membrane protein</topology>
    </subcellularLocation>
    <subcellularLocation>
        <location evidence="2">Secreted</location>
    </subcellularLocation>
</comment>
<keyword evidence="6 14" id="KW-1133">Transmembrane helix</keyword>
<evidence type="ECO:0000256" key="7">
    <source>
        <dbReference type="ARBA" id="ARBA00023136"/>
    </source>
</evidence>
<evidence type="ECO:0000256" key="14">
    <source>
        <dbReference type="SAM" id="Phobius"/>
    </source>
</evidence>
<comment type="caution">
    <text evidence="11">Lacks conserved residue(s) required for the propagation of feature annotation.</text>
</comment>
<dbReference type="CDD" id="cd04269">
    <property type="entry name" value="ZnMc_adamalysin_II_like"/>
    <property type="match status" value="1"/>
</dbReference>
<evidence type="ECO:0000313" key="19">
    <source>
        <dbReference type="Proteomes" id="UP001652622"/>
    </source>
</evidence>
<dbReference type="SMART" id="SM00050">
    <property type="entry name" value="DISIN"/>
    <property type="match status" value="1"/>
</dbReference>
<evidence type="ECO:0000256" key="2">
    <source>
        <dbReference type="ARBA" id="ARBA00004613"/>
    </source>
</evidence>
<dbReference type="InterPro" id="IPR002870">
    <property type="entry name" value="Peptidase_M12B_N"/>
</dbReference>
<feature type="disulfide bond" evidence="10">
    <location>
        <begin position="456"/>
        <end position="476"/>
    </location>
</feature>
<feature type="region of interest" description="Disordered" evidence="13">
    <location>
        <begin position="719"/>
        <end position="751"/>
    </location>
</feature>
<dbReference type="Pfam" id="PF08516">
    <property type="entry name" value="ADAM_CR"/>
    <property type="match status" value="1"/>
</dbReference>
<feature type="binding site" evidence="12">
    <location>
        <position position="333"/>
    </location>
    <ligand>
        <name>Zn(2+)</name>
        <dbReference type="ChEBI" id="CHEBI:29105"/>
        <note>catalytic</note>
    </ligand>
</feature>
<evidence type="ECO:0000256" key="12">
    <source>
        <dbReference type="PROSITE-ProRule" id="PRU00276"/>
    </source>
</evidence>
<sequence>MSGAWLLLLWVLFRLGSMEDPSYLYSEVTVPTLLEQPIGAFSKKEISYLMKIEGVHRILRLYQKSFVVQNMPIYSLDLKGVKTVQHPKPRVDCYYSGYVEDLPSSDVVISTCNGLWGHIQIGNLMYAIQPIENFTGFRHLLYRQAPESHTPCRGTVGEVMGPRVPPMVNTPEAKDAILRFPGKNVSSRYLEYFAVCDHSVFQWANQNVTQLMLMVLQIVSVVHNVYNDIGLHVVLTGMEVWAGKDHLPIGKSFGETTQAFHSYANSELQGQTHFDHATLFTNVAQDDVFARTWKLPECLQNQISVSVVRISPSITDVGVSAAHQLGHAFGFVHDDLPRNDGRPCECNSTSQAGRCLMHSTTAERYRLSNCSKEAYFTFLQNQGRNCFLNLPKDVVTEKKTCGNGLVENGEQCDCGTEEACVASGCCQDDCQLIPGANCLQGPCCQDCKLLKEGTVCREAVSDCDLDEYCLGTSESCPPDVFKQNGMPCGIDSTCYSGACLDIHRHCQTFFGKAAKPAPLSCYKEVNLQGDRTGNCGTDKSGYKKCPEKDVSCGRLQCTNVHKVPRIPLGFSILQTPIDDVLCWSVISHQQGHGKDDGTAKDGTSCGPSKVCINWSCVDKTVLNYDCDFSKCNNQGVCNSKKNCHCSYGWAPPHCSGRGFGGSIDSGPAPERVKSRKTLMLGSIIGVALLLLALTAMLKKFLPVWIRYGGFLRQKVSPEPMDSAFESTGSVAESIEESTEGSAGKDPTPNRI</sequence>
<evidence type="ECO:0000259" key="18">
    <source>
        <dbReference type="PROSITE" id="PS50215"/>
    </source>
</evidence>
<dbReference type="InterPro" id="IPR036436">
    <property type="entry name" value="Disintegrin_dom_sf"/>
</dbReference>
<keyword evidence="15" id="KW-0732">Signal</keyword>
<feature type="domain" description="Disintegrin" evidence="17">
    <location>
        <begin position="398"/>
        <end position="484"/>
    </location>
</feature>
<keyword evidence="12" id="KW-0862">Zinc</keyword>
<reference evidence="20" key="1">
    <citation type="submission" date="2025-08" db="UniProtKB">
        <authorList>
            <consortium name="RefSeq"/>
        </authorList>
    </citation>
    <scope>IDENTIFICATION</scope>
    <source>
        <tissue evidence="20">Blood</tissue>
    </source>
</reference>
<protein>
    <submittedName>
        <fullName evidence="20">Disintegrin and metalloproteinase domain-containing protein 9-like</fullName>
    </submittedName>
</protein>
<accession>A0ABM3YRE0</accession>
<keyword evidence="3" id="KW-0964">Secreted</keyword>
<evidence type="ECO:0000256" key="4">
    <source>
        <dbReference type="ARBA" id="ARBA00022656"/>
    </source>
</evidence>
<feature type="chain" id="PRO_5045238210" evidence="15">
    <location>
        <begin position="19"/>
        <end position="751"/>
    </location>
</feature>
<feature type="binding site" evidence="12">
    <location>
        <position position="323"/>
    </location>
    <ligand>
        <name>Zn(2+)</name>
        <dbReference type="ChEBI" id="CHEBI:29105"/>
        <note>catalytic</note>
    </ligand>
</feature>
<evidence type="ECO:0000256" key="3">
    <source>
        <dbReference type="ARBA" id="ARBA00022525"/>
    </source>
</evidence>
<feature type="domain" description="EGF-like" evidence="16">
    <location>
        <begin position="622"/>
        <end position="655"/>
    </location>
</feature>
<gene>
    <name evidence="20" type="primary">LOC117676429</name>
</gene>
<dbReference type="RefSeq" id="XP_060538695.1">
    <property type="nucleotide sequence ID" value="XM_060682712.1"/>
</dbReference>
<dbReference type="InterPro" id="IPR000742">
    <property type="entry name" value="EGF"/>
</dbReference>
<evidence type="ECO:0000256" key="13">
    <source>
        <dbReference type="SAM" id="MobiDB-lite"/>
    </source>
</evidence>
<dbReference type="GeneID" id="117676429"/>
<dbReference type="Gene3D" id="3.40.390.10">
    <property type="entry name" value="Collagenase (Catalytic Domain)"/>
    <property type="match status" value="1"/>
</dbReference>
<dbReference type="PROSITE" id="PS01186">
    <property type="entry name" value="EGF_2"/>
    <property type="match status" value="1"/>
</dbReference>
<keyword evidence="12" id="KW-0479">Metal-binding</keyword>
<keyword evidence="5 14" id="KW-0812">Transmembrane</keyword>
<evidence type="ECO:0000256" key="11">
    <source>
        <dbReference type="PROSITE-ProRule" id="PRU00076"/>
    </source>
</evidence>
<dbReference type="Gene3D" id="4.10.70.10">
    <property type="entry name" value="Disintegrin domain"/>
    <property type="match status" value="1"/>
</dbReference>
<proteinExistence type="predicted"/>
<evidence type="ECO:0000256" key="9">
    <source>
        <dbReference type="ARBA" id="ARBA00023240"/>
    </source>
</evidence>